<dbReference type="PROSITE" id="PS00135">
    <property type="entry name" value="TRYPSIN_SER"/>
    <property type="match status" value="1"/>
</dbReference>
<evidence type="ECO:0000256" key="7">
    <source>
        <dbReference type="ARBA" id="ARBA00023180"/>
    </source>
</evidence>
<dbReference type="GO" id="GO:0004252">
    <property type="term" value="F:serine-type endopeptidase activity"/>
    <property type="evidence" value="ECO:0007669"/>
    <property type="project" value="UniProtKB-UniRule"/>
</dbReference>
<feature type="chain" id="PRO_5042313308" description="CLIP domain-containing serine protease" evidence="10">
    <location>
        <begin position="20"/>
        <end position="455"/>
    </location>
</feature>
<evidence type="ECO:0000256" key="3">
    <source>
        <dbReference type="ARBA" id="ARBA00022729"/>
    </source>
</evidence>
<accession>A0AAJ6ZB59</accession>
<name>A0AAJ6ZB59_PAPXU</name>
<feature type="domain" description="Peptidase S1" evidence="11">
    <location>
        <begin position="193"/>
        <end position="453"/>
    </location>
</feature>
<evidence type="ECO:0000256" key="6">
    <source>
        <dbReference type="ARBA" id="ARBA00023157"/>
    </source>
</evidence>
<dbReference type="SMART" id="SM00020">
    <property type="entry name" value="Tryp_SPc"/>
    <property type="match status" value="1"/>
</dbReference>
<feature type="domain" description="Clip" evidence="12">
    <location>
        <begin position="22"/>
        <end position="79"/>
    </location>
</feature>
<dbReference type="InterPro" id="IPR009003">
    <property type="entry name" value="Peptidase_S1_PA"/>
</dbReference>
<dbReference type="PANTHER" id="PTHR24256">
    <property type="entry name" value="TRYPTASE-RELATED"/>
    <property type="match status" value="1"/>
</dbReference>
<evidence type="ECO:0000256" key="1">
    <source>
        <dbReference type="ARBA" id="ARBA00004239"/>
    </source>
</evidence>
<dbReference type="Pfam" id="PF12032">
    <property type="entry name" value="CLIP"/>
    <property type="match status" value="2"/>
</dbReference>
<dbReference type="Gene3D" id="2.40.10.10">
    <property type="entry name" value="Trypsin-like serine proteases"/>
    <property type="match status" value="2"/>
</dbReference>
<dbReference type="PRINTS" id="PR00722">
    <property type="entry name" value="CHYMOTRYPSIN"/>
</dbReference>
<dbReference type="InterPro" id="IPR018114">
    <property type="entry name" value="TRYPSIN_HIS"/>
</dbReference>
<keyword evidence="2 9" id="KW-0645">Protease</keyword>
<dbReference type="RefSeq" id="XP_013168734.1">
    <property type="nucleotide sequence ID" value="XM_013313280.1"/>
</dbReference>
<reference evidence="13" key="1">
    <citation type="submission" date="2025-08" db="UniProtKB">
        <authorList>
            <consortium name="RefSeq"/>
        </authorList>
    </citation>
    <scope>IDENTIFICATION</scope>
</reference>
<dbReference type="GO" id="GO:0005576">
    <property type="term" value="C:extracellular region"/>
    <property type="evidence" value="ECO:0007669"/>
    <property type="project" value="UniProtKB-SubCell"/>
</dbReference>
<feature type="signal peptide" evidence="10">
    <location>
        <begin position="1"/>
        <end position="19"/>
    </location>
</feature>
<sequence length="455" mass="50723">MKSLLLPIFFLGISIYVEAKIKCTTPDGLKGRCLKLNACHSLKNLLRKPFQQLTIRDYLLLRYSDCYETEYPHKDMVCCPYEPLTLDIVDPNICKTYDGSIGLCTNLQTCPTFNDKLDQLMNTRIMETIEMSRCENVKRHSVCCGNHISKEQPSINFYEEYNDAPYTTCTMSTTPPDPQSYCCGVQATNGDRIVGGTATAIDEYPWLVLIEYKMIGSNQIEVGCGGSLISGRYVLTAGHCLVGSDIGGRSPVNVRLGEYNLLNTGPDCVITPGGGEDCTDGALVIPIEKIIVHEQYNPNDVNKHNDIALIKLSTMAPYTDFIRPICLPTLDLSVNAQEGLRLFASGWGMTGTLQILNSIKHEVDLPYRRFDNCQEIYRRRTNKTLTRNQMCAGGEPGKDACKGDSGGPLMYKNGELYEVAAVVSFGPTPCGLDIPSVYTHVYNYLPWIWEQINKF</sequence>
<dbReference type="PROSITE" id="PS00134">
    <property type="entry name" value="TRYPSIN_HIS"/>
    <property type="match status" value="1"/>
</dbReference>
<keyword evidence="7" id="KW-0325">Glycoprotein</keyword>
<dbReference type="Pfam" id="PF00089">
    <property type="entry name" value="Trypsin"/>
    <property type="match status" value="1"/>
</dbReference>
<dbReference type="GeneID" id="106118610"/>
<evidence type="ECO:0000256" key="9">
    <source>
        <dbReference type="RuleBase" id="RU363034"/>
    </source>
</evidence>
<dbReference type="FunFam" id="2.40.10.10:FF:000036">
    <property type="entry name" value="Trypsin beta"/>
    <property type="match status" value="1"/>
</dbReference>
<protein>
    <recommendedName>
        <fullName evidence="10">CLIP domain-containing serine protease</fullName>
        <ecNumber evidence="9">3.4.21.-</ecNumber>
    </recommendedName>
</protein>
<dbReference type="KEGG" id="pxu:106118610"/>
<comment type="domain">
    <text evidence="10">The clip domain consists of 35-55 residues which are 'knitted' together usually by 3 conserved disulfide bonds forming a clip-like compact structure.</text>
</comment>
<evidence type="ECO:0000259" key="12">
    <source>
        <dbReference type="PROSITE" id="PS51888"/>
    </source>
</evidence>
<keyword evidence="3 10" id="KW-0732">Signal</keyword>
<evidence type="ECO:0000256" key="4">
    <source>
        <dbReference type="ARBA" id="ARBA00022801"/>
    </source>
</evidence>
<dbReference type="CDD" id="cd00190">
    <property type="entry name" value="Tryp_SPc"/>
    <property type="match status" value="1"/>
</dbReference>
<dbReference type="InterPro" id="IPR022700">
    <property type="entry name" value="CLIP"/>
</dbReference>
<evidence type="ECO:0000313" key="13">
    <source>
        <dbReference type="RefSeq" id="XP_013168734.1"/>
    </source>
</evidence>
<dbReference type="EC" id="3.4.21.-" evidence="9"/>
<dbReference type="FunFam" id="2.40.10.10:FF:000028">
    <property type="entry name" value="Serine protease easter"/>
    <property type="match status" value="1"/>
</dbReference>
<dbReference type="InterPro" id="IPR001314">
    <property type="entry name" value="Peptidase_S1A"/>
</dbReference>
<evidence type="ECO:0000256" key="5">
    <source>
        <dbReference type="ARBA" id="ARBA00022825"/>
    </source>
</evidence>
<keyword evidence="5 9" id="KW-0720">Serine protease</keyword>
<keyword evidence="4 9" id="KW-0378">Hydrolase</keyword>
<dbReference type="SUPFAM" id="SSF50494">
    <property type="entry name" value="Trypsin-like serine proteases"/>
    <property type="match status" value="1"/>
</dbReference>
<keyword evidence="10" id="KW-0964">Secreted</keyword>
<dbReference type="InterPro" id="IPR001254">
    <property type="entry name" value="Trypsin_dom"/>
</dbReference>
<evidence type="ECO:0000259" key="11">
    <source>
        <dbReference type="PROSITE" id="PS50240"/>
    </source>
</evidence>
<evidence type="ECO:0000256" key="8">
    <source>
        <dbReference type="ARBA" id="ARBA00024195"/>
    </source>
</evidence>
<dbReference type="Proteomes" id="UP000694872">
    <property type="component" value="Unplaced"/>
</dbReference>
<dbReference type="PROSITE" id="PS51888">
    <property type="entry name" value="CLIP"/>
    <property type="match status" value="1"/>
</dbReference>
<comment type="subcellular location">
    <subcellularLocation>
        <location evidence="1">Secreted</location>
        <location evidence="1">Extracellular space</location>
    </subcellularLocation>
</comment>
<dbReference type="SMART" id="SM00680">
    <property type="entry name" value="CLIP"/>
    <property type="match status" value="2"/>
</dbReference>
<dbReference type="AlphaFoldDB" id="A0AAJ6ZB59"/>
<dbReference type="InterPro" id="IPR038565">
    <property type="entry name" value="CLIP_sf"/>
</dbReference>
<organism evidence="13">
    <name type="scientific">Papilio xuthus</name>
    <name type="common">Asian swallowtail butterfly</name>
    <dbReference type="NCBI Taxonomy" id="66420"/>
    <lineage>
        <taxon>Eukaryota</taxon>
        <taxon>Metazoa</taxon>
        <taxon>Ecdysozoa</taxon>
        <taxon>Arthropoda</taxon>
        <taxon>Hexapoda</taxon>
        <taxon>Insecta</taxon>
        <taxon>Pterygota</taxon>
        <taxon>Neoptera</taxon>
        <taxon>Endopterygota</taxon>
        <taxon>Lepidoptera</taxon>
        <taxon>Glossata</taxon>
        <taxon>Ditrysia</taxon>
        <taxon>Papilionoidea</taxon>
        <taxon>Papilionidae</taxon>
        <taxon>Papilioninae</taxon>
        <taxon>Papilio</taxon>
    </lineage>
</organism>
<proteinExistence type="inferred from homology"/>
<dbReference type="InterPro" id="IPR051487">
    <property type="entry name" value="Ser/Thr_Proteases_Immune/Dev"/>
</dbReference>
<dbReference type="GO" id="GO:0006508">
    <property type="term" value="P:proteolysis"/>
    <property type="evidence" value="ECO:0007669"/>
    <property type="project" value="UniProtKB-KW"/>
</dbReference>
<evidence type="ECO:0000256" key="10">
    <source>
        <dbReference type="RuleBase" id="RU366078"/>
    </source>
</evidence>
<evidence type="ECO:0000256" key="2">
    <source>
        <dbReference type="ARBA" id="ARBA00022670"/>
    </source>
</evidence>
<dbReference type="InterPro" id="IPR033116">
    <property type="entry name" value="TRYPSIN_SER"/>
</dbReference>
<dbReference type="PROSITE" id="PS50240">
    <property type="entry name" value="TRYPSIN_DOM"/>
    <property type="match status" value="1"/>
</dbReference>
<keyword evidence="6" id="KW-1015">Disulfide bond</keyword>
<comment type="similarity">
    <text evidence="8 10">Belongs to the peptidase S1 family. CLIP subfamily.</text>
</comment>
<dbReference type="InterPro" id="IPR043504">
    <property type="entry name" value="Peptidase_S1_PA_chymotrypsin"/>
</dbReference>
<gene>
    <name evidence="13" type="primary">LOC106118610</name>
</gene>
<dbReference type="Gene3D" id="3.30.1640.30">
    <property type="match status" value="2"/>
</dbReference>